<comment type="cofactor">
    <cofactor evidence="1">
        <name>a metal cation</name>
        <dbReference type="ChEBI" id="CHEBI:25213"/>
    </cofactor>
</comment>
<name>A0A6H1UEP1_9GAMM</name>
<keyword evidence="22" id="KW-0486">Methionine biosynthesis</keyword>
<dbReference type="InterPro" id="IPR018042">
    <property type="entry name" value="Aspartate_kinase_CS"/>
</dbReference>
<evidence type="ECO:0000313" key="30">
    <source>
        <dbReference type="EMBL" id="QIZ77551.1"/>
    </source>
</evidence>
<dbReference type="InterPro" id="IPR011147">
    <property type="entry name" value="Bifunc_Aspkin/hSer_DH"/>
</dbReference>
<evidence type="ECO:0000256" key="25">
    <source>
        <dbReference type="ARBA" id="ARBA00048561"/>
    </source>
</evidence>
<dbReference type="EC" id="2.7.2.4" evidence="28"/>
<gene>
    <name evidence="30" type="primary">thrA</name>
    <name evidence="30" type="ORF">HER31_12010</name>
</gene>
<evidence type="ECO:0000256" key="2">
    <source>
        <dbReference type="ARBA" id="ARBA00004766"/>
    </source>
</evidence>
<keyword evidence="16 28" id="KW-0067">ATP-binding</keyword>
<reference evidence="30 31" key="1">
    <citation type="submission" date="2020-04" db="EMBL/GenBank/DDBJ databases">
        <title>Ferrimonas sp. S7 isolated from sea water.</title>
        <authorList>
            <person name="Bae S.S."/>
            <person name="Baek K."/>
        </authorList>
    </citation>
    <scope>NUCLEOTIDE SEQUENCE [LARGE SCALE GENOMIC DNA]</scope>
    <source>
        <strain evidence="30 31">S7</strain>
    </source>
</reference>
<keyword evidence="12" id="KW-0791">Threonine biosynthesis</keyword>
<organism evidence="30 31">
    <name type="scientific">Ferrimonas lipolytica</name>
    <dbReference type="NCBI Taxonomy" id="2724191"/>
    <lineage>
        <taxon>Bacteria</taxon>
        <taxon>Pseudomonadati</taxon>
        <taxon>Pseudomonadota</taxon>
        <taxon>Gammaproteobacteria</taxon>
        <taxon>Alteromonadales</taxon>
        <taxon>Ferrimonadaceae</taxon>
        <taxon>Ferrimonas</taxon>
    </lineage>
</organism>
<evidence type="ECO:0000256" key="12">
    <source>
        <dbReference type="ARBA" id="ARBA00022697"/>
    </source>
</evidence>
<evidence type="ECO:0000259" key="29">
    <source>
        <dbReference type="PROSITE" id="PS51671"/>
    </source>
</evidence>
<dbReference type="RefSeq" id="WP_168660810.1">
    <property type="nucleotide sequence ID" value="NZ_CP051180.1"/>
</dbReference>
<dbReference type="GO" id="GO:0004412">
    <property type="term" value="F:homoserine dehydrogenase activity"/>
    <property type="evidence" value="ECO:0007669"/>
    <property type="project" value="UniProtKB-UniRule"/>
</dbReference>
<evidence type="ECO:0000256" key="24">
    <source>
        <dbReference type="ARBA" id="ARBA00044938"/>
    </source>
</evidence>
<evidence type="ECO:0000256" key="9">
    <source>
        <dbReference type="ARBA" id="ARBA00011881"/>
    </source>
</evidence>
<proteinExistence type="inferred from homology"/>
<protein>
    <recommendedName>
        <fullName evidence="28">Bifunctional aspartokinase/homoserine dehydrogenase</fullName>
    </recommendedName>
    <domain>
        <recommendedName>
            <fullName evidence="28">Aspartokinase</fullName>
            <ecNumber evidence="28">2.7.2.4</ecNumber>
        </recommendedName>
    </domain>
    <domain>
        <recommendedName>
            <fullName evidence="28">Homoserine dehydrogenase</fullName>
            <ecNumber evidence="28">1.1.1.3</ecNumber>
        </recommendedName>
    </domain>
</protein>
<keyword evidence="19" id="KW-0520">NAD</keyword>
<dbReference type="InterPro" id="IPR054352">
    <property type="entry name" value="ACT_Aspartokinase"/>
</dbReference>
<dbReference type="InterPro" id="IPR001048">
    <property type="entry name" value="Asp/Glu/Uridylate_kinase"/>
</dbReference>
<evidence type="ECO:0000256" key="26">
    <source>
        <dbReference type="ARBA" id="ARBA00048841"/>
    </source>
</evidence>
<dbReference type="Gene3D" id="3.30.360.10">
    <property type="entry name" value="Dihydrodipicolinate Reductase, domain 2"/>
    <property type="match status" value="1"/>
</dbReference>
<dbReference type="PROSITE" id="PS00324">
    <property type="entry name" value="ASPARTOKINASE"/>
    <property type="match status" value="1"/>
</dbReference>
<comment type="subunit">
    <text evidence="9 28">Homotetramer.</text>
</comment>
<dbReference type="KEGG" id="fes:HER31_12010"/>
<comment type="pathway">
    <text evidence="2 28">Amino-acid biosynthesis; L-lysine biosynthesis via DAP pathway; (S)-tetrahydrodipicolinate from L-aspartate: step 1/4.</text>
</comment>
<keyword evidence="20" id="KW-0915">Sodium</keyword>
<evidence type="ECO:0000256" key="17">
    <source>
        <dbReference type="ARBA" id="ARBA00022857"/>
    </source>
</evidence>
<comment type="catalytic activity">
    <reaction evidence="25">
        <text>L-aspartate + ATP = 4-phospho-L-aspartate + ADP</text>
        <dbReference type="Rhea" id="RHEA:23776"/>
        <dbReference type="ChEBI" id="CHEBI:29991"/>
        <dbReference type="ChEBI" id="CHEBI:30616"/>
        <dbReference type="ChEBI" id="CHEBI:57535"/>
        <dbReference type="ChEBI" id="CHEBI:456216"/>
        <dbReference type="EC" id="2.7.2.4"/>
    </reaction>
    <physiologicalReaction direction="left-to-right" evidence="25">
        <dbReference type="Rhea" id="RHEA:23777"/>
    </physiologicalReaction>
</comment>
<evidence type="ECO:0000256" key="10">
    <source>
        <dbReference type="ARBA" id="ARBA00022605"/>
    </source>
</evidence>
<evidence type="ECO:0000256" key="23">
    <source>
        <dbReference type="ARBA" id="ARBA00023268"/>
    </source>
</evidence>
<dbReference type="InterPro" id="IPR001341">
    <property type="entry name" value="Asp_kinase"/>
</dbReference>
<sequence length="819" mass="88279">MKVMKFGGSSLADAAKLQRVAQLVSTEASQFPVMLVVSAPAGITNLLELAATQASQGQFPTPAFAQLQSNIEQIILGLTPTLTNTAQQQLTQQWQSEANQLQQLLQGVALLQRCPDEVTAQLMVTGERLSVAMLQALFADAPWPVASLDPRQSLLASGPYLSAEVDIERSRVNLAQLPLGDNRVWLVPGFTAANDLGETVTLGRNGSDYSAAVMAACLHADSCEIWTDVDGVYNLDPRLIDDAQLVPSLSYEEAMELSYFGASVLHPRTIAPIAQHHIPCRIRNTLNPDSAGTLIHARTEASNSLVKAISQLKDQWMISVSGPGMKGMVGMASRVFAAMAQAGVSVTLITQSSSEYSISFCINADGGPAALKALNQAFELELKQQLLDPIDVQRDLAIVTLVGDGMKTRKGVAAHFFKALSQASASVLAIAQGSSERAISAVVAQSQASNALRLCHENFFVRRQSIDVVVVGAGNVGIELINQIAEQQPHLKEHNIAIRLCGVTNSRQMLLRADGLAFEHWQDELPQADALDMERLLHFARDAHLVNPVFVDCTASDQVAEFYLQAMALGWHVVTPNKKANTDSMAKYHQLRKVAREHKRQFLYEANVGAGLPVIDNLQGLLRAGDELQQFSGILSGSLSYIFGLLEEGLTLSEATTKARDKGFTEPDPREDLSGMDVARKVLILAREAGMPLELADLNIESVLPAEFDASGDNDTFMANLPKADAAVAQRVAAAKAQGKVLRYVGAIDNEGKCHIEVQAVGPAHPLYNIKGGENALAFYSRYYNPLPFVLRGYGAGAAVTAAGVFADVLRTQAWQREA</sequence>
<dbReference type="CDD" id="cd04257">
    <property type="entry name" value="AAK_AK-HSDH"/>
    <property type="match status" value="1"/>
</dbReference>
<dbReference type="PANTHER" id="PTHR43070">
    <property type="match status" value="1"/>
</dbReference>
<comment type="pathway">
    <text evidence="6 28">Amino-acid biosynthesis; L-threonine biosynthesis; L-threonine from L-aspartate: step 1/5.</text>
</comment>
<dbReference type="Pfam" id="PF03447">
    <property type="entry name" value="NAD_binding_3"/>
    <property type="match status" value="1"/>
</dbReference>
<dbReference type="PROSITE" id="PS01042">
    <property type="entry name" value="HOMOSER_DHGENASE"/>
    <property type="match status" value="1"/>
</dbReference>
<dbReference type="GO" id="GO:0009089">
    <property type="term" value="P:lysine biosynthetic process via diaminopimelate"/>
    <property type="evidence" value="ECO:0007669"/>
    <property type="project" value="UniProtKB-UniRule"/>
</dbReference>
<keyword evidence="13" id="KW-0479">Metal-binding</keyword>
<dbReference type="PIRSF" id="PIRSF000727">
    <property type="entry name" value="ThrA"/>
    <property type="match status" value="1"/>
</dbReference>
<comment type="function">
    <text evidence="24">Bifunctional aspartate kinase and homoserine dehydrogenase that catalyzes the first and the third steps toward the synthesis of lysine, methionine and threonine from aspartate.</text>
</comment>
<keyword evidence="15 28" id="KW-0418">Kinase</keyword>
<dbReference type="GO" id="GO:0046872">
    <property type="term" value="F:metal ion binding"/>
    <property type="evidence" value="ECO:0007669"/>
    <property type="project" value="UniProtKB-KW"/>
</dbReference>
<evidence type="ECO:0000256" key="15">
    <source>
        <dbReference type="ARBA" id="ARBA00022777"/>
    </source>
</evidence>
<evidence type="ECO:0000256" key="11">
    <source>
        <dbReference type="ARBA" id="ARBA00022679"/>
    </source>
</evidence>
<dbReference type="Gene3D" id="3.30.2130.10">
    <property type="entry name" value="VC0802-like"/>
    <property type="match status" value="1"/>
</dbReference>
<evidence type="ECO:0000256" key="18">
    <source>
        <dbReference type="ARBA" id="ARBA00023002"/>
    </source>
</evidence>
<comment type="pathway">
    <text evidence="4 28">Amino-acid biosynthesis; L-threonine biosynthesis; L-threonine from L-aspartate: step 3/5.</text>
</comment>
<dbReference type="EMBL" id="CP051180">
    <property type="protein sequence ID" value="QIZ77551.1"/>
    <property type="molecule type" value="Genomic_DNA"/>
</dbReference>
<evidence type="ECO:0000256" key="4">
    <source>
        <dbReference type="ARBA" id="ARBA00005056"/>
    </source>
</evidence>
<evidence type="ECO:0000256" key="1">
    <source>
        <dbReference type="ARBA" id="ARBA00001920"/>
    </source>
</evidence>
<feature type="domain" description="ACT" evidence="29">
    <location>
        <begin position="320"/>
        <end position="389"/>
    </location>
</feature>
<evidence type="ECO:0000256" key="7">
    <source>
        <dbReference type="ARBA" id="ARBA00007952"/>
    </source>
</evidence>
<dbReference type="SUPFAM" id="SSF51735">
    <property type="entry name" value="NAD(P)-binding Rossmann-fold domains"/>
    <property type="match status" value="1"/>
</dbReference>
<evidence type="ECO:0000256" key="8">
    <source>
        <dbReference type="ARBA" id="ARBA00010046"/>
    </source>
</evidence>
<dbReference type="Proteomes" id="UP000501602">
    <property type="component" value="Chromosome"/>
</dbReference>
<evidence type="ECO:0000256" key="20">
    <source>
        <dbReference type="ARBA" id="ARBA00023053"/>
    </source>
</evidence>
<evidence type="ECO:0000256" key="21">
    <source>
        <dbReference type="ARBA" id="ARBA00023154"/>
    </source>
</evidence>
<dbReference type="GO" id="GO:0009088">
    <property type="term" value="P:threonine biosynthetic process"/>
    <property type="evidence" value="ECO:0007669"/>
    <property type="project" value="UniProtKB-UniRule"/>
</dbReference>
<dbReference type="NCBIfam" id="NF006959">
    <property type="entry name" value="PRK09436.1"/>
    <property type="match status" value="1"/>
</dbReference>
<dbReference type="InterPro" id="IPR036291">
    <property type="entry name" value="NAD(P)-bd_dom_sf"/>
</dbReference>
<dbReference type="PROSITE" id="PS51671">
    <property type="entry name" value="ACT"/>
    <property type="match status" value="1"/>
</dbReference>
<dbReference type="GO" id="GO:0005524">
    <property type="term" value="F:ATP binding"/>
    <property type="evidence" value="ECO:0007669"/>
    <property type="project" value="UniProtKB-UniRule"/>
</dbReference>
<keyword evidence="21" id="KW-0457">Lysine biosynthesis</keyword>
<evidence type="ECO:0000256" key="22">
    <source>
        <dbReference type="ARBA" id="ARBA00023167"/>
    </source>
</evidence>
<dbReference type="InterPro" id="IPR002912">
    <property type="entry name" value="ACT_dom"/>
</dbReference>
<dbReference type="InterPro" id="IPR019811">
    <property type="entry name" value="HDH_CS"/>
</dbReference>
<evidence type="ECO:0000256" key="27">
    <source>
        <dbReference type="ARBA" id="ARBA00049031"/>
    </source>
</evidence>
<accession>A0A6H1UEP1</accession>
<dbReference type="InterPro" id="IPR005106">
    <property type="entry name" value="Asp/hSer_DH_NAD-bd"/>
</dbReference>
<dbReference type="InterPro" id="IPR041743">
    <property type="entry name" value="AK-HSDH_N"/>
</dbReference>
<comment type="similarity">
    <text evidence="7 28">In the C-terminal section; belongs to the homoserine dehydrogenase family.</text>
</comment>
<keyword evidence="10 28" id="KW-0028">Amino-acid biosynthesis</keyword>
<keyword evidence="23" id="KW-0511">Multifunctional enzyme</keyword>
<comment type="pathway">
    <text evidence="5 28">Amino-acid biosynthesis; L-methionine biosynthesis via de novo pathway; L-homoserine from L-aspartate: step 3/3.</text>
</comment>
<keyword evidence="31" id="KW-1185">Reference proteome</keyword>
<dbReference type="Pfam" id="PF00742">
    <property type="entry name" value="Homoserine_dh"/>
    <property type="match status" value="1"/>
</dbReference>
<dbReference type="CDD" id="cd04921">
    <property type="entry name" value="ACT_AKi-HSDH-ThrA-like_1"/>
    <property type="match status" value="1"/>
</dbReference>
<dbReference type="UniPathway" id="UPA00034">
    <property type="reaction ID" value="UER00015"/>
</dbReference>
<dbReference type="InterPro" id="IPR036393">
    <property type="entry name" value="AceGlu_kinase-like_sf"/>
</dbReference>
<keyword evidence="11 28" id="KW-0808">Transferase</keyword>
<dbReference type="UniPathway" id="UPA00051">
    <property type="reaction ID" value="UER00462"/>
</dbReference>
<dbReference type="PANTHER" id="PTHR43070:SF3">
    <property type="entry name" value="HOMOSERINE DEHYDROGENASE"/>
    <property type="match status" value="1"/>
</dbReference>
<dbReference type="Pfam" id="PF22468">
    <property type="entry name" value="ACT_9"/>
    <property type="match status" value="2"/>
</dbReference>
<keyword evidence="14 28" id="KW-0547">Nucleotide-binding</keyword>
<dbReference type="EC" id="1.1.1.3" evidence="28"/>
<dbReference type="InterPro" id="IPR001342">
    <property type="entry name" value="HDH_cat"/>
</dbReference>
<evidence type="ECO:0000256" key="3">
    <source>
        <dbReference type="ARBA" id="ARBA00004986"/>
    </source>
</evidence>
<evidence type="ECO:0000256" key="16">
    <source>
        <dbReference type="ARBA" id="ARBA00022840"/>
    </source>
</evidence>
<dbReference type="NCBIfam" id="NF007003">
    <property type="entry name" value="PRK09466.1"/>
    <property type="match status" value="1"/>
</dbReference>
<dbReference type="SUPFAM" id="SSF55021">
    <property type="entry name" value="ACT-like"/>
    <property type="match status" value="2"/>
</dbReference>
<dbReference type="SUPFAM" id="SSF53633">
    <property type="entry name" value="Carbamate kinase-like"/>
    <property type="match status" value="1"/>
</dbReference>
<evidence type="ECO:0000256" key="6">
    <source>
        <dbReference type="ARBA" id="ARBA00005139"/>
    </source>
</evidence>
<dbReference type="GO" id="GO:0004072">
    <property type="term" value="F:aspartate kinase activity"/>
    <property type="evidence" value="ECO:0007669"/>
    <property type="project" value="UniProtKB-UniRule"/>
</dbReference>
<dbReference type="InterPro" id="IPR045865">
    <property type="entry name" value="ACT-like_dom_sf"/>
</dbReference>
<dbReference type="NCBIfam" id="TIGR00657">
    <property type="entry name" value="asp_kinases"/>
    <property type="match status" value="1"/>
</dbReference>
<dbReference type="FunFam" id="3.40.50.720:FF:000083">
    <property type="entry name" value="Bifunctional aspartokinase/homoserine dehydrogenase"/>
    <property type="match status" value="1"/>
</dbReference>
<dbReference type="GO" id="GO:0009090">
    <property type="term" value="P:homoserine biosynthetic process"/>
    <property type="evidence" value="ECO:0007669"/>
    <property type="project" value="UniProtKB-ARBA"/>
</dbReference>
<comment type="pathway">
    <text evidence="3 28">Amino-acid biosynthesis; L-methionine biosynthesis via de novo pathway; L-homoserine from L-aspartate: step 1/3.</text>
</comment>
<dbReference type="Gene3D" id="3.40.1160.10">
    <property type="entry name" value="Acetylglutamate kinase-like"/>
    <property type="match status" value="1"/>
</dbReference>
<dbReference type="AlphaFoldDB" id="A0A6H1UEP1"/>
<evidence type="ECO:0000256" key="5">
    <source>
        <dbReference type="ARBA" id="ARBA00005062"/>
    </source>
</evidence>
<evidence type="ECO:0000313" key="31">
    <source>
        <dbReference type="Proteomes" id="UP000501602"/>
    </source>
</evidence>
<evidence type="ECO:0000256" key="13">
    <source>
        <dbReference type="ARBA" id="ARBA00022723"/>
    </source>
</evidence>
<dbReference type="GO" id="GO:0009086">
    <property type="term" value="P:methionine biosynthetic process"/>
    <property type="evidence" value="ECO:0007669"/>
    <property type="project" value="UniProtKB-KW"/>
</dbReference>
<evidence type="ECO:0000256" key="14">
    <source>
        <dbReference type="ARBA" id="ARBA00022741"/>
    </source>
</evidence>
<evidence type="ECO:0000256" key="19">
    <source>
        <dbReference type="ARBA" id="ARBA00023027"/>
    </source>
</evidence>
<dbReference type="FunFam" id="3.30.360.10:FF:000006">
    <property type="entry name" value="Bifunctional aspartokinase/homoserine dehydrogenase"/>
    <property type="match status" value="1"/>
</dbReference>
<dbReference type="SUPFAM" id="SSF55347">
    <property type="entry name" value="Glyceraldehyde-3-phosphate dehydrogenase-like, C-terminal domain"/>
    <property type="match status" value="1"/>
</dbReference>
<dbReference type="Pfam" id="PF00696">
    <property type="entry name" value="AA_kinase"/>
    <property type="match status" value="1"/>
</dbReference>
<keyword evidence="18 28" id="KW-0560">Oxidoreductase</keyword>
<dbReference type="Gene3D" id="3.40.50.720">
    <property type="entry name" value="NAD(P)-binding Rossmann-like Domain"/>
    <property type="match status" value="1"/>
</dbReference>
<dbReference type="GO" id="GO:0050661">
    <property type="term" value="F:NADP binding"/>
    <property type="evidence" value="ECO:0007669"/>
    <property type="project" value="UniProtKB-UniRule"/>
</dbReference>
<comment type="similarity">
    <text evidence="8 28">In the N-terminal section; belongs to the aspartokinase family.</text>
</comment>
<keyword evidence="17 28" id="KW-0521">NADP</keyword>
<dbReference type="InterPro" id="IPR049638">
    <property type="entry name" value="AK-HD"/>
</dbReference>
<dbReference type="FunFam" id="3.30.2130.10:FF:000001">
    <property type="entry name" value="Bifunctional aspartokinase/homoserine dehydrogenase"/>
    <property type="match status" value="1"/>
</dbReference>
<dbReference type="UniPathway" id="UPA00050">
    <property type="reaction ID" value="UER00063"/>
</dbReference>
<evidence type="ECO:0000256" key="28">
    <source>
        <dbReference type="PIRNR" id="PIRNR000727"/>
    </source>
</evidence>
<comment type="catalytic activity">
    <reaction evidence="26">
        <text>L-homoserine + NADP(+) = L-aspartate 4-semialdehyde + NADPH + H(+)</text>
        <dbReference type="Rhea" id="RHEA:15761"/>
        <dbReference type="ChEBI" id="CHEBI:15378"/>
        <dbReference type="ChEBI" id="CHEBI:57476"/>
        <dbReference type="ChEBI" id="CHEBI:57783"/>
        <dbReference type="ChEBI" id="CHEBI:58349"/>
        <dbReference type="ChEBI" id="CHEBI:537519"/>
        <dbReference type="EC" id="1.1.1.3"/>
    </reaction>
    <physiologicalReaction direction="right-to-left" evidence="26">
        <dbReference type="Rhea" id="RHEA:15763"/>
    </physiologicalReaction>
</comment>
<comment type="catalytic activity">
    <reaction evidence="27">
        <text>L-homoserine + NAD(+) = L-aspartate 4-semialdehyde + NADH + H(+)</text>
        <dbReference type="Rhea" id="RHEA:15757"/>
        <dbReference type="ChEBI" id="CHEBI:15378"/>
        <dbReference type="ChEBI" id="CHEBI:57476"/>
        <dbReference type="ChEBI" id="CHEBI:57540"/>
        <dbReference type="ChEBI" id="CHEBI:57945"/>
        <dbReference type="ChEBI" id="CHEBI:537519"/>
        <dbReference type="EC" id="1.1.1.3"/>
    </reaction>
    <physiologicalReaction direction="right-to-left" evidence="27">
        <dbReference type="Rhea" id="RHEA:15759"/>
    </physiologicalReaction>
</comment>